<protein>
    <recommendedName>
        <fullName evidence="2">DUF4042 domain-containing protein</fullName>
    </recommendedName>
</protein>
<feature type="domain" description="DUF4042" evidence="2">
    <location>
        <begin position="414"/>
        <end position="549"/>
    </location>
</feature>
<dbReference type="InterPro" id="IPR052107">
    <property type="entry name" value="HEAT6"/>
</dbReference>
<evidence type="ECO:0000256" key="1">
    <source>
        <dbReference type="SAM" id="MobiDB-lite"/>
    </source>
</evidence>
<proteinExistence type="predicted"/>
<dbReference type="PANTHER" id="PTHR13366">
    <property type="entry name" value="MALARIA ANTIGEN-RELATED"/>
    <property type="match status" value="1"/>
</dbReference>
<dbReference type="InterPro" id="IPR025283">
    <property type="entry name" value="DUF4042"/>
</dbReference>
<organism evidence="3 4">
    <name type="scientific">Carnegiea gigantea</name>
    <dbReference type="NCBI Taxonomy" id="171969"/>
    <lineage>
        <taxon>Eukaryota</taxon>
        <taxon>Viridiplantae</taxon>
        <taxon>Streptophyta</taxon>
        <taxon>Embryophyta</taxon>
        <taxon>Tracheophyta</taxon>
        <taxon>Spermatophyta</taxon>
        <taxon>Magnoliopsida</taxon>
        <taxon>eudicotyledons</taxon>
        <taxon>Gunneridae</taxon>
        <taxon>Pentapetalae</taxon>
        <taxon>Caryophyllales</taxon>
        <taxon>Cactineae</taxon>
        <taxon>Cactaceae</taxon>
        <taxon>Cactoideae</taxon>
        <taxon>Echinocereeae</taxon>
        <taxon>Carnegiea</taxon>
    </lineage>
</organism>
<evidence type="ECO:0000313" key="3">
    <source>
        <dbReference type="EMBL" id="KAJ8448836.1"/>
    </source>
</evidence>
<accession>A0A9Q1KU17</accession>
<feature type="region of interest" description="Disordered" evidence="1">
    <location>
        <begin position="341"/>
        <end position="401"/>
    </location>
</feature>
<evidence type="ECO:0000313" key="4">
    <source>
        <dbReference type="Proteomes" id="UP001153076"/>
    </source>
</evidence>
<dbReference type="AlphaFoldDB" id="A0A9Q1KU17"/>
<keyword evidence="4" id="KW-1185">Reference proteome</keyword>
<dbReference type="Proteomes" id="UP001153076">
    <property type="component" value="Unassembled WGS sequence"/>
</dbReference>
<reference evidence="3" key="1">
    <citation type="submission" date="2022-04" db="EMBL/GenBank/DDBJ databases">
        <title>Carnegiea gigantea Genome sequencing and assembly v2.</title>
        <authorList>
            <person name="Copetti D."/>
            <person name="Sanderson M.J."/>
            <person name="Burquez A."/>
            <person name="Wojciechowski M.F."/>
        </authorList>
    </citation>
    <scope>NUCLEOTIDE SEQUENCE</scope>
    <source>
        <strain evidence="3">SGP5-SGP5p</strain>
        <tissue evidence="3">Aerial part</tissue>
    </source>
</reference>
<feature type="compositionally biased region" description="Polar residues" evidence="1">
    <location>
        <begin position="366"/>
        <end position="379"/>
    </location>
</feature>
<dbReference type="EMBL" id="JAKOGI010000027">
    <property type="protein sequence ID" value="KAJ8448836.1"/>
    <property type="molecule type" value="Genomic_DNA"/>
</dbReference>
<dbReference type="Pfam" id="PF13251">
    <property type="entry name" value="DUF4042"/>
    <property type="match status" value="1"/>
</dbReference>
<comment type="caution">
    <text evidence="3">The sequence shown here is derived from an EMBL/GenBank/DDBJ whole genome shotgun (WGS) entry which is preliminary data.</text>
</comment>
<evidence type="ECO:0000259" key="2">
    <source>
        <dbReference type="Pfam" id="PF13251"/>
    </source>
</evidence>
<gene>
    <name evidence="3" type="ORF">Cgig2_011457</name>
</gene>
<name>A0A9Q1KU17_9CARY</name>
<dbReference type="PANTHER" id="PTHR13366:SF0">
    <property type="entry name" value="HEAT REPEAT-CONTAINING PROTEIN 6"/>
    <property type="match status" value="1"/>
</dbReference>
<sequence length="549" mass="60322">MAGESESGGLVRSWRTAFLTLRDETLSHPANPLASVLPVLDELMFSQFQSFIAAAPCLPRQEVTSDLMYLLNLAASSRCSNEEMEQALCRICHLIWNVTRRVPLELSSSASSQMLESFSKLGKFFIETAVGKRLLSDNSLAIKATIECLETLRVLEVANGSAGCTDIDYSRHLISVDPQRCSVTENAQLVEFHLQIIMCCHSEANGSHHSAGDLRCCGDSGKRSASWTSLWKVQTAAFYMVGEAFARVGPSLTVEIWKSVVEVLRKAMDTLATKMFLVEDVLLSRFYASVLHCLHLVLINRKGSLSDHVAAFIATLRMFLHYGLSNSGTLPFRRDGGLGSLSHGSTSRETVTKAVGTYRPPHLRQGKNSSIARSRTSQTSSDHESSPVEFSSSDSDYSDSDGALKDSDNFRSCKTRTAALMCIQDLCEADPKAFIAQWAMLLPTNDVLHPRKHEATLMTCLLFDPFMKARLASASTIAAMLEGQSSVALQVAEYREGTKFGSYMALSSCLGQILMELHTGVLHLIQRERHTGLLTSSFRILLLLISSTP</sequence>
<dbReference type="OrthoDB" id="422637at2759"/>